<feature type="region of interest" description="Disordered" evidence="1">
    <location>
        <begin position="179"/>
        <end position="213"/>
    </location>
</feature>
<dbReference type="OMA" id="WRWRILR"/>
<evidence type="ECO:0000256" key="1">
    <source>
        <dbReference type="SAM" id="MobiDB-lite"/>
    </source>
</evidence>
<evidence type="ECO:0000313" key="3">
    <source>
        <dbReference type="Proteomes" id="UP000026962"/>
    </source>
</evidence>
<reference evidence="2" key="2">
    <citation type="submission" date="2018-05" db="EMBL/GenBank/DDBJ databases">
        <title>OpunRS2 (Oryza punctata Reference Sequence Version 2).</title>
        <authorList>
            <person name="Zhang J."/>
            <person name="Kudrna D."/>
            <person name="Lee S."/>
            <person name="Talag J."/>
            <person name="Welchert J."/>
            <person name="Wing R.A."/>
        </authorList>
    </citation>
    <scope>NUCLEOTIDE SEQUENCE [LARGE SCALE GENOMIC DNA]</scope>
</reference>
<feature type="compositionally biased region" description="Gly residues" evidence="1">
    <location>
        <begin position="1"/>
        <end position="21"/>
    </location>
</feature>
<accession>A0A0E0ML44</accession>
<organism evidence="2">
    <name type="scientific">Oryza punctata</name>
    <name type="common">Red rice</name>
    <dbReference type="NCBI Taxonomy" id="4537"/>
    <lineage>
        <taxon>Eukaryota</taxon>
        <taxon>Viridiplantae</taxon>
        <taxon>Streptophyta</taxon>
        <taxon>Embryophyta</taxon>
        <taxon>Tracheophyta</taxon>
        <taxon>Spermatophyta</taxon>
        <taxon>Magnoliopsida</taxon>
        <taxon>Liliopsida</taxon>
        <taxon>Poales</taxon>
        <taxon>Poaceae</taxon>
        <taxon>BOP clade</taxon>
        <taxon>Oryzoideae</taxon>
        <taxon>Oryzeae</taxon>
        <taxon>Oryzinae</taxon>
        <taxon>Oryza</taxon>
    </lineage>
</organism>
<protein>
    <submittedName>
        <fullName evidence="2">Uncharacterized protein</fullName>
    </submittedName>
</protein>
<sequence length="234" mass="24687">MAVAEGRGGAHGGGGWRWPGGRGDKWGRQPAGAWWWRAWPGGCACRGGRLRRGLARAGGKWRRRLMAGVALAGRRAGWRPGAGARLAASVAGARGGVGGRGAAGRSGSAHDLATRRCALAAHWEAAGTSHAQGWRRLGRVARSGAHAGGGEGCRGDGVKAAAVGWQWQRCVPWQYRAKTGSASREMQRGGRKTKEGGRRRCSPRGSRAAARREWPTASTIGSRFILGLRFVLAR</sequence>
<dbReference type="Proteomes" id="UP000026962">
    <property type="component" value="Chromosome 12"/>
</dbReference>
<dbReference type="Gramene" id="OPUNC12G07090.1">
    <property type="protein sequence ID" value="OPUNC12G07090.1"/>
    <property type="gene ID" value="OPUNC12G07090"/>
</dbReference>
<feature type="compositionally biased region" description="Basic and acidic residues" evidence="1">
    <location>
        <begin position="185"/>
        <end position="198"/>
    </location>
</feature>
<dbReference type="HOGENOM" id="CLU_1186630_0_0_1"/>
<name>A0A0E0ML44_ORYPU</name>
<dbReference type="AlphaFoldDB" id="A0A0E0ML44"/>
<dbReference type="EnsemblPlants" id="OPUNC12G07090.1">
    <property type="protein sequence ID" value="OPUNC12G07090.1"/>
    <property type="gene ID" value="OPUNC12G07090"/>
</dbReference>
<feature type="region of interest" description="Disordered" evidence="1">
    <location>
        <begin position="1"/>
        <end position="29"/>
    </location>
</feature>
<proteinExistence type="predicted"/>
<reference evidence="2" key="1">
    <citation type="submission" date="2015-04" db="UniProtKB">
        <authorList>
            <consortium name="EnsemblPlants"/>
        </authorList>
    </citation>
    <scope>IDENTIFICATION</scope>
</reference>
<evidence type="ECO:0000313" key="2">
    <source>
        <dbReference type="EnsemblPlants" id="OPUNC12G07090.1"/>
    </source>
</evidence>
<keyword evidence="3" id="KW-1185">Reference proteome</keyword>